<comment type="caution">
    <text evidence="3">The sequence shown here is derived from an EMBL/GenBank/DDBJ whole genome shotgun (WGS) entry which is preliminary data.</text>
</comment>
<evidence type="ECO:0000313" key="4">
    <source>
        <dbReference type="EMBL" id="CAF4052690.1"/>
    </source>
</evidence>
<feature type="domain" description="PLAT" evidence="2">
    <location>
        <begin position="511"/>
        <end position="629"/>
    </location>
</feature>
<comment type="caution">
    <text evidence="1">Lacks conserved residue(s) required for the propagation of feature annotation.</text>
</comment>
<dbReference type="Pfam" id="PF13599">
    <property type="entry name" value="Pentapeptide_4"/>
    <property type="match status" value="1"/>
</dbReference>
<dbReference type="PANTHER" id="PTHR45901">
    <property type="entry name" value="PROTEIN CBG12474"/>
    <property type="match status" value="1"/>
</dbReference>
<dbReference type="EMBL" id="CAJNON010000565">
    <property type="protein sequence ID" value="CAF1318293.1"/>
    <property type="molecule type" value="Genomic_DNA"/>
</dbReference>
<dbReference type="OrthoDB" id="5322100at2759"/>
<dbReference type="Pfam" id="PF01477">
    <property type="entry name" value="PLAT"/>
    <property type="match status" value="3"/>
</dbReference>
<dbReference type="InterPro" id="IPR001646">
    <property type="entry name" value="5peptide_repeat"/>
</dbReference>
<evidence type="ECO:0000256" key="1">
    <source>
        <dbReference type="PROSITE-ProRule" id="PRU00152"/>
    </source>
</evidence>
<gene>
    <name evidence="4" type="ORF">OKA104_LOCUS32891</name>
    <name evidence="3" type="ORF">VCS650_LOCUS31992</name>
</gene>
<dbReference type="Gene3D" id="2.40.180.10">
    <property type="entry name" value="Catalase core domain"/>
    <property type="match status" value="2"/>
</dbReference>
<dbReference type="CDD" id="cd01756">
    <property type="entry name" value="PLAT_repeat"/>
    <property type="match status" value="1"/>
</dbReference>
<dbReference type="InterPro" id="IPR036392">
    <property type="entry name" value="PLAT/LH2_dom_sf"/>
</dbReference>
<dbReference type="PANTHER" id="PTHR45901:SF3">
    <property type="entry name" value="LIPOXYGENASE HOMOLOGY DOMAIN-CONTAINING PROTEIN 1"/>
    <property type="match status" value="1"/>
</dbReference>
<dbReference type="AlphaFoldDB" id="A0A815EYB4"/>
<dbReference type="Gene3D" id="2.160.20.80">
    <property type="entry name" value="E3 ubiquitin-protein ligase SopA"/>
    <property type="match status" value="2"/>
</dbReference>
<dbReference type="InterPro" id="IPR052970">
    <property type="entry name" value="Inner_ear_hair_cell_LOXHD"/>
</dbReference>
<dbReference type="Gene3D" id="2.60.60.20">
    <property type="entry name" value="PLAT/LH2 domain"/>
    <property type="match status" value="1"/>
</dbReference>
<dbReference type="EMBL" id="CAJOAY010004055">
    <property type="protein sequence ID" value="CAF4052690.1"/>
    <property type="molecule type" value="Genomic_DNA"/>
</dbReference>
<proteinExistence type="predicted"/>
<dbReference type="SMART" id="SM00308">
    <property type="entry name" value="LH2"/>
    <property type="match status" value="3"/>
</dbReference>
<name>A0A815EYB4_9BILA</name>
<evidence type="ECO:0000313" key="5">
    <source>
        <dbReference type="Proteomes" id="UP000663891"/>
    </source>
</evidence>
<evidence type="ECO:0000313" key="3">
    <source>
        <dbReference type="EMBL" id="CAF1318293.1"/>
    </source>
</evidence>
<feature type="domain" description="PLAT" evidence="2">
    <location>
        <begin position="639"/>
        <end position="757"/>
    </location>
</feature>
<evidence type="ECO:0000259" key="2">
    <source>
        <dbReference type="PROSITE" id="PS50095"/>
    </source>
</evidence>
<dbReference type="SUPFAM" id="SSF141571">
    <property type="entry name" value="Pentapeptide repeat-like"/>
    <property type="match status" value="2"/>
</dbReference>
<organism evidence="3 5">
    <name type="scientific">Adineta steineri</name>
    <dbReference type="NCBI Taxonomy" id="433720"/>
    <lineage>
        <taxon>Eukaryota</taxon>
        <taxon>Metazoa</taxon>
        <taxon>Spiralia</taxon>
        <taxon>Gnathifera</taxon>
        <taxon>Rotifera</taxon>
        <taxon>Eurotatoria</taxon>
        <taxon>Bdelloidea</taxon>
        <taxon>Adinetida</taxon>
        <taxon>Adinetidae</taxon>
        <taxon>Adineta</taxon>
    </lineage>
</organism>
<accession>A0A815EYB4</accession>
<sequence length="914" mass="105674">MNSSSTEALSQAIIPITINDQDLVTKINQQENVMRRRRPTCFEWTQLIATISIPLVIAIYTIVENHSSASIADNNRRKDNDIANISRISEREIAQSYRLNELAIAEKSREKDRILATDQQLENILVGYQDFLAKLILDNGLTLNRSLEAKVVARFKTLTALNQLDARRKSILIRSLYDAKLITLHQYVKSNDRAVLDLRQLDLTDVIFGSSRNSPAQHQRQQYIDWDYLWLPESILINASFRYTRLNCATFSHTILDSGDLSFTAHHRTFSCFNHFPNNSINFDSASLVNATLYNAYLVSANFFFANLTFANMRLFLCEGCIFWKAKLIKADLTSSKFSILSQQNTLHLNFREISLREAVAHSATFEIIDFEKSDWSNVQASKIIINNCIFFKAIMVNCSFVNSSIQHSIFENAILNKTDLSYAKLQNVTFINSDMRYTNFSFIKCTYCRFINVTLQDIILKNASLQYSDFYNSPINISQLEETISIVGTRFFNGTVQLNLGTLEEHLNKITYNIRIKTGEIFQSETDADVYLKILGENNYTNFVRFKSTDQKSMIFKHGSIHYSTYEFNDLGKIKYIIIGHNGNNSESGWFLDWIEIDVPLHEEIYRFVCNRWLDKNKDDGKVELELIPSKVIKTTIILYQITVITGNKIAAGTDADVFLIIYGEDNQSDEHQLIHSKTYKNSFEQNQEDVFEIKILTLGKLKKIRIRHDNSGLGPGWYLDRILIHDTKTDQRYHFICEKWLSIDEDDRMISYEIFALQSKEYPLSVVTKTISRSSIDYYTQMKTISNTYKVYVVTSGDIGSGTNANVYIIIFGEYNNTGKVHLLKSKTHQDPFERGQTDLFEIAHIDIVLYLFNLRIGHDNSAFQSDWLLERVEISRPKFDQKSIFSCGKWLRKTKDQYQLEIELFPNIYSN</sequence>
<feature type="domain" description="PLAT" evidence="2">
    <location>
        <begin position="789"/>
        <end position="908"/>
    </location>
</feature>
<dbReference type="Proteomes" id="UP000663891">
    <property type="component" value="Unassembled WGS sequence"/>
</dbReference>
<reference evidence="3" key="1">
    <citation type="submission" date="2021-02" db="EMBL/GenBank/DDBJ databases">
        <authorList>
            <person name="Nowell W R."/>
        </authorList>
    </citation>
    <scope>NUCLEOTIDE SEQUENCE</scope>
</reference>
<dbReference type="InterPro" id="IPR001024">
    <property type="entry name" value="PLAT/LH2_dom"/>
</dbReference>
<dbReference type="PROSITE" id="PS50095">
    <property type="entry name" value="PLAT"/>
    <property type="match status" value="3"/>
</dbReference>
<dbReference type="SUPFAM" id="SSF49723">
    <property type="entry name" value="Lipase/lipooxygenase domain (PLAT/LH2 domain)"/>
    <property type="match status" value="3"/>
</dbReference>
<dbReference type="Pfam" id="PF00805">
    <property type="entry name" value="Pentapeptide"/>
    <property type="match status" value="1"/>
</dbReference>
<protein>
    <recommendedName>
        <fullName evidence="2">PLAT domain-containing protein</fullName>
    </recommendedName>
</protein>
<dbReference type="Proteomes" id="UP000663881">
    <property type="component" value="Unassembled WGS sequence"/>
</dbReference>